<reference evidence="2 3" key="1">
    <citation type="submission" date="2019-07" db="EMBL/GenBank/DDBJ databases">
        <title>Whole genome shotgun sequence of Myxococcus fulvus NBRC 100333.</title>
        <authorList>
            <person name="Hosoyama A."/>
            <person name="Uohara A."/>
            <person name="Ohji S."/>
            <person name="Ichikawa N."/>
        </authorList>
    </citation>
    <scope>NUCLEOTIDE SEQUENCE [LARGE SCALE GENOMIC DNA]</scope>
    <source>
        <strain evidence="2 3">NBRC 100333</strain>
    </source>
</reference>
<sequence>MAVGSSRIRRTHGAQRVASGWPRHPVQPKLPHRSQTKTESSKGCTAHVGATSETADDMGRLEARERPGRSSALGRRHRMNGSPSAPVPLRRLVLGGRSAYPRADRAYLCPVTPWKASHRCGPQPFALKGAASMRTPMYEGKRGTPSLDSSW</sequence>
<dbReference type="Proteomes" id="UP000321514">
    <property type="component" value="Unassembled WGS sequence"/>
</dbReference>
<gene>
    <name evidence="2" type="ORF">MFU01_25060</name>
</gene>
<feature type="region of interest" description="Disordered" evidence="1">
    <location>
        <begin position="1"/>
        <end position="89"/>
    </location>
</feature>
<evidence type="ECO:0000256" key="1">
    <source>
        <dbReference type="SAM" id="MobiDB-lite"/>
    </source>
</evidence>
<evidence type="ECO:0000313" key="2">
    <source>
        <dbReference type="EMBL" id="GEN07469.1"/>
    </source>
</evidence>
<protein>
    <submittedName>
        <fullName evidence="2">Uncharacterized protein</fullName>
    </submittedName>
</protein>
<proteinExistence type="predicted"/>
<feature type="region of interest" description="Disordered" evidence="1">
    <location>
        <begin position="132"/>
        <end position="151"/>
    </location>
</feature>
<comment type="caution">
    <text evidence="2">The sequence shown here is derived from an EMBL/GenBank/DDBJ whole genome shotgun (WGS) entry which is preliminary data.</text>
</comment>
<accession>A0A511SZY3</accession>
<feature type="compositionally biased region" description="Basic and acidic residues" evidence="1">
    <location>
        <begin position="57"/>
        <end position="68"/>
    </location>
</feature>
<organism evidence="2 3">
    <name type="scientific">Myxococcus fulvus</name>
    <dbReference type="NCBI Taxonomy" id="33"/>
    <lineage>
        <taxon>Bacteria</taxon>
        <taxon>Pseudomonadati</taxon>
        <taxon>Myxococcota</taxon>
        <taxon>Myxococcia</taxon>
        <taxon>Myxococcales</taxon>
        <taxon>Cystobacterineae</taxon>
        <taxon>Myxococcaceae</taxon>
        <taxon>Myxococcus</taxon>
    </lineage>
</organism>
<name>A0A511SZY3_MYXFU</name>
<dbReference type="EMBL" id="BJXR01000025">
    <property type="protein sequence ID" value="GEN07469.1"/>
    <property type="molecule type" value="Genomic_DNA"/>
</dbReference>
<evidence type="ECO:0000313" key="3">
    <source>
        <dbReference type="Proteomes" id="UP000321514"/>
    </source>
</evidence>
<dbReference type="AlphaFoldDB" id="A0A511SZY3"/>